<feature type="compositionally biased region" description="Pro residues" evidence="2">
    <location>
        <begin position="325"/>
        <end position="338"/>
    </location>
</feature>
<sequence>MNSENKRPESPYFKEGGSSNDLYTRPNDIASPHYQSTCTLQSLNRLRELCRIPPEVMRDSQMPEPTESPEDHRPGFFCVYKIYFKGCGLTFPLPEALAGFVIGVPELNELLSVRSSSKKTRYFSAYPNANRNLISNLPNKDENWHHLWFLIKKTPASIGNLSDVLPSKWSAKPAFIARTLPTVEFVEFFKIVIEGETLWNSFTLDRFIEANHKLRMSPPRQLLQLPPPPPLPHGTSTWAIASRRKTLSKPMTEACEANKSFLQSAVDKKEYSRTLLVDDGSCRHLTVKVMAAGHLVETDHHVVTHLGPLLGLDRTRPRTDRSPRSSPPPRSMGPPPPVIASSSSRSGGEKTGRSADPRQEEAEPRDANPKSKAVLVPQTKSLAAMETEGNFFQCFKTRKDTILPTFDRWRPAIRERFLLHAHHSSRANIELNDMIKYYERLLLDREQDVMAWKDKFSSLESDLRSSTEVMQKLEDQLDNLSFKLMKSNGELQDQYQRYDKIQEELSNARGRLSESESSAYDLSNQLSELQAKYKAIAKLRDAELARSASKARKEFEEFFTESPPLSESGLDWASPSDPVEPEVSIMLVETPELVAIPPEIPPPMNTEIVVIEDDDGLDPGIPTELPIADEPDETETAAVDPVDPEPTQPELEVAKDP</sequence>
<dbReference type="AlphaFoldDB" id="A0A178UK49"/>
<protein>
    <recommendedName>
        <fullName evidence="5">Myosin heavy chain-like protein</fullName>
    </recommendedName>
</protein>
<proteinExistence type="predicted"/>
<dbReference type="ExpressionAtlas" id="A0A178UK49">
    <property type="expression patterns" value="baseline and differential"/>
</dbReference>
<evidence type="ECO:0000313" key="4">
    <source>
        <dbReference type="Proteomes" id="UP000078284"/>
    </source>
</evidence>
<evidence type="ECO:0008006" key="5">
    <source>
        <dbReference type="Google" id="ProtNLM"/>
    </source>
</evidence>
<feature type="compositionally biased region" description="Basic and acidic residues" evidence="2">
    <location>
        <begin position="313"/>
        <end position="323"/>
    </location>
</feature>
<evidence type="ECO:0000256" key="2">
    <source>
        <dbReference type="SAM" id="MobiDB-lite"/>
    </source>
</evidence>
<gene>
    <name evidence="3" type="ordered locus">AXX17_At5g30250</name>
</gene>
<evidence type="ECO:0000256" key="1">
    <source>
        <dbReference type="SAM" id="Coils"/>
    </source>
</evidence>
<dbReference type="Gene3D" id="1.20.5.340">
    <property type="match status" value="1"/>
</dbReference>
<evidence type="ECO:0000313" key="3">
    <source>
        <dbReference type="EMBL" id="OAO93422.1"/>
    </source>
</evidence>
<reference evidence="4" key="1">
    <citation type="journal article" date="2016" name="Proc. Natl. Acad. Sci. U.S.A.">
        <title>Chromosome-level assembly of Arabidopsis thaliana Ler reveals the extent of translocation and inversion polymorphisms.</title>
        <authorList>
            <person name="Zapata L."/>
            <person name="Ding J."/>
            <person name="Willing E.M."/>
            <person name="Hartwig B."/>
            <person name="Bezdan D."/>
            <person name="Jiao W.B."/>
            <person name="Patel V."/>
            <person name="Velikkakam James G."/>
            <person name="Koornneef M."/>
            <person name="Ossowski S."/>
            <person name="Schneeberger K."/>
        </authorList>
    </citation>
    <scope>NUCLEOTIDE SEQUENCE [LARGE SCALE GENOMIC DNA]</scope>
    <source>
        <strain evidence="4">cv. Landsberg erecta</strain>
    </source>
</reference>
<comment type="caution">
    <text evidence="3">The sequence shown here is derived from an EMBL/GenBank/DDBJ whole genome shotgun (WGS) entry which is preliminary data.</text>
</comment>
<feature type="coiled-coil region" evidence="1">
    <location>
        <begin position="456"/>
        <end position="518"/>
    </location>
</feature>
<organism evidence="3 4">
    <name type="scientific">Arabidopsis thaliana</name>
    <name type="common">Mouse-ear cress</name>
    <dbReference type="NCBI Taxonomy" id="3702"/>
    <lineage>
        <taxon>Eukaryota</taxon>
        <taxon>Viridiplantae</taxon>
        <taxon>Streptophyta</taxon>
        <taxon>Embryophyta</taxon>
        <taxon>Tracheophyta</taxon>
        <taxon>Spermatophyta</taxon>
        <taxon>Magnoliopsida</taxon>
        <taxon>eudicotyledons</taxon>
        <taxon>Gunneridae</taxon>
        <taxon>Pentapetalae</taxon>
        <taxon>rosids</taxon>
        <taxon>malvids</taxon>
        <taxon>Brassicales</taxon>
        <taxon>Brassicaceae</taxon>
        <taxon>Camelineae</taxon>
        <taxon>Arabidopsis</taxon>
    </lineage>
</organism>
<feature type="region of interest" description="Disordered" evidence="2">
    <location>
        <begin position="614"/>
        <end position="657"/>
    </location>
</feature>
<feature type="region of interest" description="Disordered" evidence="2">
    <location>
        <begin position="1"/>
        <end position="27"/>
    </location>
</feature>
<dbReference type="Proteomes" id="UP000078284">
    <property type="component" value="Chromosome 5"/>
</dbReference>
<feature type="region of interest" description="Disordered" evidence="2">
    <location>
        <begin position="307"/>
        <end position="374"/>
    </location>
</feature>
<dbReference type="EMBL" id="LUHQ01000005">
    <property type="protein sequence ID" value="OAO93422.1"/>
    <property type="molecule type" value="Genomic_DNA"/>
</dbReference>
<keyword evidence="1" id="KW-0175">Coiled coil</keyword>
<feature type="compositionally biased region" description="Basic and acidic residues" evidence="2">
    <location>
        <begin position="347"/>
        <end position="369"/>
    </location>
</feature>
<accession>A0A178UK49</accession>
<name>A0A178UK49_ARATH</name>